<proteinExistence type="predicted"/>
<dbReference type="SUPFAM" id="SSF56672">
    <property type="entry name" value="DNA/RNA polymerases"/>
    <property type="match status" value="1"/>
</dbReference>
<accession>A0AAD9NQH5</accession>
<keyword evidence="1" id="KW-0808">Transferase</keyword>
<evidence type="ECO:0000256" key="3">
    <source>
        <dbReference type="ARBA" id="ARBA00022722"/>
    </source>
</evidence>
<dbReference type="InterPro" id="IPR050951">
    <property type="entry name" value="Retrovirus_Pol_polyprotein"/>
</dbReference>
<evidence type="ECO:0000256" key="2">
    <source>
        <dbReference type="ARBA" id="ARBA00022695"/>
    </source>
</evidence>
<keyword evidence="9" id="KW-1185">Reference proteome</keyword>
<evidence type="ECO:0000313" key="8">
    <source>
        <dbReference type="EMBL" id="KAK2178660.1"/>
    </source>
</evidence>
<keyword evidence="4" id="KW-0255">Endonuclease</keyword>
<evidence type="ECO:0000256" key="6">
    <source>
        <dbReference type="ARBA" id="ARBA00022918"/>
    </source>
</evidence>
<evidence type="ECO:0000256" key="1">
    <source>
        <dbReference type="ARBA" id="ARBA00022679"/>
    </source>
</evidence>
<keyword evidence="2" id="KW-0548">Nucleotidyltransferase</keyword>
<dbReference type="InterPro" id="IPR043502">
    <property type="entry name" value="DNA/RNA_pol_sf"/>
</dbReference>
<dbReference type="AlphaFoldDB" id="A0AAD9NQH5"/>
<keyword evidence="6" id="KW-0695">RNA-directed DNA polymerase</keyword>
<evidence type="ECO:0000313" key="9">
    <source>
        <dbReference type="Proteomes" id="UP001209878"/>
    </source>
</evidence>
<evidence type="ECO:0000256" key="5">
    <source>
        <dbReference type="ARBA" id="ARBA00022801"/>
    </source>
</evidence>
<dbReference type="CDD" id="cd09274">
    <property type="entry name" value="RNase_HI_RT_Ty3"/>
    <property type="match status" value="1"/>
</dbReference>
<dbReference type="Pfam" id="PF17917">
    <property type="entry name" value="RT_RNaseH"/>
    <property type="match status" value="1"/>
</dbReference>
<comment type="caution">
    <text evidence="8">The sequence shown here is derived from an EMBL/GenBank/DDBJ whole genome shotgun (WGS) entry which is preliminary data.</text>
</comment>
<dbReference type="PANTHER" id="PTHR37984:SF8">
    <property type="entry name" value="CCHC-TYPE DOMAIN-CONTAINING PROTEIN"/>
    <property type="match status" value="1"/>
</dbReference>
<feature type="domain" description="Reverse transcriptase RNase H-like" evidence="7">
    <location>
        <begin position="18"/>
        <end position="119"/>
    </location>
</feature>
<protein>
    <recommendedName>
        <fullName evidence="7">Reverse transcriptase RNase H-like domain-containing protein</fullName>
    </recommendedName>
</protein>
<gene>
    <name evidence="8" type="ORF">NP493_536g01003</name>
</gene>
<sequence length="253" mass="28943">MVKVKKLTTESPALVYYDPHSELVVERDASERGLGAAFLHEGKPIAHASRALTSIETRYVQIEKECLAIVFALEHFHQYTFGRRTNVHSDHKPLEMIVKKPLHKAPRRLQGMFLRMLQYDTDVVYHNGKEMYIADTLSMSYLPHSGGTGNFGAVNAVRHLPISTERMRMLKTCTDRDETLQISKHVIQRGWPESTPVPANVHAYFIMGGELAVSDGLVFRLHEWLFPREGMRKLTKECLHRSHMGGENLQRRA</sequence>
<evidence type="ECO:0000256" key="4">
    <source>
        <dbReference type="ARBA" id="ARBA00022759"/>
    </source>
</evidence>
<dbReference type="GO" id="GO:0004519">
    <property type="term" value="F:endonuclease activity"/>
    <property type="evidence" value="ECO:0007669"/>
    <property type="project" value="UniProtKB-KW"/>
</dbReference>
<dbReference type="InterPro" id="IPR041373">
    <property type="entry name" value="RT_RNaseH"/>
</dbReference>
<reference evidence="8" key="1">
    <citation type="journal article" date="2023" name="Mol. Biol. Evol.">
        <title>Third-Generation Sequencing Reveals the Adaptive Role of the Epigenome in Three Deep-Sea Polychaetes.</title>
        <authorList>
            <person name="Perez M."/>
            <person name="Aroh O."/>
            <person name="Sun Y."/>
            <person name="Lan Y."/>
            <person name="Juniper S.K."/>
            <person name="Young C.R."/>
            <person name="Angers B."/>
            <person name="Qian P.Y."/>
        </authorList>
    </citation>
    <scope>NUCLEOTIDE SEQUENCE</scope>
    <source>
        <strain evidence="8">R07B-5</strain>
    </source>
</reference>
<organism evidence="8 9">
    <name type="scientific">Ridgeia piscesae</name>
    <name type="common">Tubeworm</name>
    <dbReference type="NCBI Taxonomy" id="27915"/>
    <lineage>
        <taxon>Eukaryota</taxon>
        <taxon>Metazoa</taxon>
        <taxon>Spiralia</taxon>
        <taxon>Lophotrochozoa</taxon>
        <taxon>Annelida</taxon>
        <taxon>Polychaeta</taxon>
        <taxon>Sedentaria</taxon>
        <taxon>Canalipalpata</taxon>
        <taxon>Sabellida</taxon>
        <taxon>Siboglinidae</taxon>
        <taxon>Ridgeia</taxon>
    </lineage>
</organism>
<keyword evidence="5" id="KW-0378">Hydrolase</keyword>
<dbReference type="PANTHER" id="PTHR37984">
    <property type="entry name" value="PROTEIN CBG26694"/>
    <property type="match status" value="1"/>
</dbReference>
<dbReference type="EMBL" id="JAODUO010000534">
    <property type="protein sequence ID" value="KAK2178660.1"/>
    <property type="molecule type" value="Genomic_DNA"/>
</dbReference>
<dbReference type="GO" id="GO:0016787">
    <property type="term" value="F:hydrolase activity"/>
    <property type="evidence" value="ECO:0007669"/>
    <property type="project" value="UniProtKB-KW"/>
</dbReference>
<dbReference type="GO" id="GO:0003964">
    <property type="term" value="F:RNA-directed DNA polymerase activity"/>
    <property type="evidence" value="ECO:0007669"/>
    <property type="project" value="UniProtKB-KW"/>
</dbReference>
<evidence type="ECO:0000259" key="7">
    <source>
        <dbReference type="Pfam" id="PF17917"/>
    </source>
</evidence>
<dbReference type="Proteomes" id="UP001209878">
    <property type="component" value="Unassembled WGS sequence"/>
</dbReference>
<keyword evidence="3" id="KW-0540">Nuclease</keyword>
<name>A0AAD9NQH5_RIDPI</name>